<gene>
    <name evidence="4" type="ORF">PHMEG_00035465</name>
</gene>
<dbReference type="GO" id="GO:0003676">
    <property type="term" value="F:nucleic acid binding"/>
    <property type="evidence" value="ECO:0007669"/>
    <property type="project" value="InterPro"/>
</dbReference>
<dbReference type="PROSITE" id="PS50158">
    <property type="entry name" value="ZF_CCHC"/>
    <property type="match status" value="1"/>
</dbReference>
<evidence type="ECO:0000313" key="4">
    <source>
        <dbReference type="EMBL" id="OWY94724.1"/>
    </source>
</evidence>
<feature type="compositionally biased region" description="Basic and acidic residues" evidence="2">
    <location>
        <begin position="182"/>
        <end position="205"/>
    </location>
</feature>
<evidence type="ECO:0000256" key="1">
    <source>
        <dbReference type="PROSITE-ProRule" id="PRU00047"/>
    </source>
</evidence>
<dbReference type="OrthoDB" id="127499at2759"/>
<dbReference type="Pfam" id="PF00098">
    <property type="entry name" value="zf-CCHC"/>
    <property type="match status" value="1"/>
</dbReference>
<evidence type="ECO:0000313" key="5">
    <source>
        <dbReference type="Proteomes" id="UP000198211"/>
    </source>
</evidence>
<accession>A0A225UNN8</accession>
<dbReference type="EMBL" id="NBNE01013933">
    <property type="protein sequence ID" value="OWY94724.1"/>
    <property type="molecule type" value="Genomic_DNA"/>
</dbReference>
<dbReference type="SUPFAM" id="SSF57756">
    <property type="entry name" value="Retrovirus zinc finger-like domains"/>
    <property type="match status" value="1"/>
</dbReference>
<organism evidence="4 5">
    <name type="scientific">Phytophthora megakarya</name>
    <dbReference type="NCBI Taxonomy" id="4795"/>
    <lineage>
        <taxon>Eukaryota</taxon>
        <taxon>Sar</taxon>
        <taxon>Stramenopiles</taxon>
        <taxon>Oomycota</taxon>
        <taxon>Peronosporomycetes</taxon>
        <taxon>Peronosporales</taxon>
        <taxon>Peronosporaceae</taxon>
        <taxon>Phytophthora</taxon>
    </lineage>
</organism>
<keyword evidence="1" id="KW-0862">Zinc</keyword>
<keyword evidence="5" id="KW-1185">Reference proteome</keyword>
<feature type="domain" description="CCHC-type" evidence="3">
    <location>
        <begin position="172"/>
        <end position="188"/>
    </location>
</feature>
<reference evidence="5" key="1">
    <citation type="submission" date="2017-03" db="EMBL/GenBank/DDBJ databases">
        <title>Phytopthora megakarya and P. palmivora, two closely related causual agents of cacao black pod achieved similar genome size and gene model numbers by different mechanisms.</title>
        <authorList>
            <person name="Ali S."/>
            <person name="Shao J."/>
            <person name="Larry D.J."/>
            <person name="Kronmiller B."/>
            <person name="Shen D."/>
            <person name="Strem M.D."/>
            <person name="Melnick R.L."/>
            <person name="Guiltinan M.J."/>
            <person name="Tyler B.M."/>
            <person name="Meinhardt L.W."/>
            <person name="Bailey B.A."/>
        </authorList>
    </citation>
    <scope>NUCLEOTIDE SEQUENCE [LARGE SCALE GENOMIC DNA]</scope>
    <source>
        <strain evidence="5">zdho120</strain>
    </source>
</reference>
<dbReference type="InterPro" id="IPR036875">
    <property type="entry name" value="Znf_CCHC_sf"/>
</dbReference>
<keyword evidence="1" id="KW-0863">Zinc-finger</keyword>
<dbReference type="SMART" id="SM00343">
    <property type="entry name" value="ZnF_C2HC"/>
    <property type="match status" value="1"/>
</dbReference>
<proteinExistence type="predicted"/>
<comment type="caution">
    <text evidence="4">The sequence shown here is derived from an EMBL/GenBank/DDBJ whole genome shotgun (WGS) entry which is preliminary data.</text>
</comment>
<dbReference type="AlphaFoldDB" id="A0A225UNN8"/>
<sequence>MENIGQAFITAPGSYMIPASTTTGRTMMVPGVGGTEAMDGKLAHFAHPLGVYNKYTGLWEAPKGWKWNGNMWVPSSRKRTPRSVETAVDKRLTTAKRAKVAMVTAPESDSEDQEAERPGSDDDDTPLPTPLVRKQKTTKHLKATTRQVKSAAEARTVTEKPRSTAQFIGDNRCYACGGPGHFARECPNDDAKRRNDEYLARREQQQKPAGNEKPTP</sequence>
<dbReference type="InterPro" id="IPR001878">
    <property type="entry name" value="Znf_CCHC"/>
</dbReference>
<evidence type="ECO:0000259" key="3">
    <source>
        <dbReference type="PROSITE" id="PS50158"/>
    </source>
</evidence>
<dbReference type="GO" id="GO:0008270">
    <property type="term" value="F:zinc ion binding"/>
    <property type="evidence" value="ECO:0007669"/>
    <property type="project" value="UniProtKB-KW"/>
</dbReference>
<evidence type="ECO:0000256" key="2">
    <source>
        <dbReference type="SAM" id="MobiDB-lite"/>
    </source>
</evidence>
<keyword evidence="1" id="KW-0479">Metal-binding</keyword>
<dbReference type="Proteomes" id="UP000198211">
    <property type="component" value="Unassembled WGS sequence"/>
</dbReference>
<feature type="region of interest" description="Disordered" evidence="2">
    <location>
        <begin position="96"/>
        <end position="216"/>
    </location>
</feature>
<feature type="compositionally biased region" description="Basic residues" evidence="2">
    <location>
        <begin position="133"/>
        <end position="143"/>
    </location>
</feature>
<dbReference type="Gene3D" id="4.10.60.10">
    <property type="entry name" value="Zinc finger, CCHC-type"/>
    <property type="match status" value="1"/>
</dbReference>
<protein>
    <recommendedName>
        <fullName evidence="3">CCHC-type domain-containing protein</fullName>
    </recommendedName>
</protein>
<name>A0A225UNN8_9STRA</name>